<comment type="caution">
    <text evidence="1">The sequence shown here is derived from an EMBL/GenBank/DDBJ whole genome shotgun (WGS) entry which is preliminary data.</text>
</comment>
<reference evidence="1" key="1">
    <citation type="submission" date="2023-06" db="EMBL/GenBank/DDBJ databases">
        <title>Genomic of Parafulvivirga corallium.</title>
        <authorList>
            <person name="Wang G."/>
        </authorList>
    </citation>
    <scope>NUCLEOTIDE SEQUENCE</scope>
    <source>
        <strain evidence="1">BMA10</strain>
    </source>
</reference>
<gene>
    <name evidence="1" type="ORF">QQ008_20095</name>
</gene>
<keyword evidence="2" id="KW-1185">Reference proteome</keyword>
<dbReference type="EMBL" id="JAUJEA010000008">
    <property type="protein sequence ID" value="MDN5203702.1"/>
    <property type="molecule type" value="Genomic_DNA"/>
</dbReference>
<dbReference type="Proteomes" id="UP001172082">
    <property type="component" value="Unassembled WGS sequence"/>
</dbReference>
<dbReference type="RefSeq" id="WP_346753725.1">
    <property type="nucleotide sequence ID" value="NZ_JAUJEA010000008.1"/>
</dbReference>
<organism evidence="1 2">
    <name type="scientific">Splendidivirga corallicola</name>
    <dbReference type="NCBI Taxonomy" id="3051826"/>
    <lineage>
        <taxon>Bacteria</taxon>
        <taxon>Pseudomonadati</taxon>
        <taxon>Bacteroidota</taxon>
        <taxon>Cytophagia</taxon>
        <taxon>Cytophagales</taxon>
        <taxon>Splendidivirgaceae</taxon>
        <taxon>Splendidivirga</taxon>
    </lineage>
</organism>
<protein>
    <recommendedName>
        <fullName evidence="3">ABM domain-containing protein</fullName>
    </recommendedName>
</protein>
<evidence type="ECO:0008006" key="3">
    <source>
        <dbReference type="Google" id="ProtNLM"/>
    </source>
</evidence>
<accession>A0ABT8KUR7</accession>
<evidence type="ECO:0000313" key="2">
    <source>
        <dbReference type="Proteomes" id="UP001172082"/>
    </source>
</evidence>
<evidence type="ECO:0000313" key="1">
    <source>
        <dbReference type="EMBL" id="MDN5203702.1"/>
    </source>
</evidence>
<proteinExistence type="predicted"/>
<sequence length="104" mass="11841">MKAVRVQYTVKDSYVATNKQNIEQVMSDLRALNNPNIRYSSFLLDDGKTFMHFALYPDEATGKIVSDLPSFQKFRSELKESQPEIPPKAENLSLVASAYEFFGN</sequence>
<name>A0ABT8KUR7_9BACT</name>